<keyword evidence="2" id="KW-1185">Reference proteome</keyword>
<protein>
    <submittedName>
        <fullName evidence="1">Uncharacterized protein</fullName>
    </submittedName>
</protein>
<reference evidence="1" key="1">
    <citation type="submission" date="2022-03" db="EMBL/GenBank/DDBJ databases">
        <title>Streptomyces 7R015 and 7R016 isolated from Barleria lupulina in Thailand.</title>
        <authorList>
            <person name="Kanchanasin P."/>
            <person name="Phongsopitanun W."/>
            <person name="Tanasupawat S."/>
        </authorList>
    </citation>
    <scope>NUCLEOTIDE SEQUENCE</scope>
    <source>
        <strain evidence="1">7R015</strain>
    </source>
</reference>
<organism evidence="1 2">
    <name type="scientific">Streptomyces cylindrosporus</name>
    <dbReference type="NCBI Taxonomy" id="2927583"/>
    <lineage>
        <taxon>Bacteria</taxon>
        <taxon>Bacillati</taxon>
        <taxon>Actinomycetota</taxon>
        <taxon>Actinomycetes</taxon>
        <taxon>Kitasatosporales</taxon>
        <taxon>Streptomycetaceae</taxon>
        <taxon>Streptomyces</taxon>
    </lineage>
</organism>
<name>A0ABS9YPH6_9ACTN</name>
<proteinExistence type="predicted"/>
<dbReference type="EMBL" id="JALDAY010000024">
    <property type="protein sequence ID" value="MCI3279171.1"/>
    <property type="molecule type" value="Genomic_DNA"/>
</dbReference>
<comment type="caution">
    <text evidence="1">The sequence shown here is derived from an EMBL/GenBank/DDBJ whole genome shotgun (WGS) entry which is preliminary data.</text>
</comment>
<sequence>MTRKLASPAVQAEVTAEYNGLPHARITDRDGHADVFTNGLPDLELWFMALGGHFTSQPAPDGSGVVMWTLTTDTDHGHGTPIRAWALALDTDQLDADCADAIRPHAA</sequence>
<dbReference type="Proteomes" id="UP001165269">
    <property type="component" value="Unassembled WGS sequence"/>
</dbReference>
<evidence type="ECO:0000313" key="1">
    <source>
        <dbReference type="EMBL" id="MCI3279171.1"/>
    </source>
</evidence>
<gene>
    <name evidence="1" type="ORF">MQP27_49720</name>
</gene>
<evidence type="ECO:0000313" key="2">
    <source>
        <dbReference type="Proteomes" id="UP001165269"/>
    </source>
</evidence>
<dbReference type="RefSeq" id="WP_242778908.1">
    <property type="nucleotide sequence ID" value="NZ_JALDAY010000024.1"/>
</dbReference>
<accession>A0ABS9YPH6</accession>